<evidence type="ECO:0000256" key="11">
    <source>
        <dbReference type="SAM" id="Phobius"/>
    </source>
</evidence>
<keyword evidence="8 11" id="KW-1133">Transmembrane helix</keyword>
<evidence type="ECO:0000256" key="9">
    <source>
        <dbReference type="ARBA" id="ARBA00023010"/>
    </source>
</evidence>
<comment type="subcellular location">
    <subcellularLocation>
        <location evidence="1">Cell membrane</location>
        <topology evidence="1">Single-pass membrane protein</topology>
    </subcellularLocation>
</comment>
<sequence>MGEGGFGSLLPFVLMFVVIYFFMIAPQMKRAKKEKKFAAELKKGDRIVTKSGLHGKVAELNDKDNSCIIETLAGKLKFDRSAISMEMSSKLNAPATAKK</sequence>
<evidence type="ECO:0000313" key="13">
    <source>
        <dbReference type="Proteomes" id="UP000198999"/>
    </source>
</evidence>
<keyword evidence="13" id="KW-1185">Reference proteome</keyword>
<accession>A0A1H9DEE9</accession>
<evidence type="ECO:0000256" key="4">
    <source>
        <dbReference type="ARBA" id="ARBA00022448"/>
    </source>
</evidence>
<proteinExistence type="inferred from homology"/>
<dbReference type="PANTHER" id="PTHR33909:SF1">
    <property type="entry name" value="SEC TRANSLOCON ACCESSORY COMPLEX SUBUNIT YAJC"/>
    <property type="match status" value="1"/>
</dbReference>
<evidence type="ECO:0000313" key="12">
    <source>
        <dbReference type="EMBL" id="SEQ11118.1"/>
    </source>
</evidence>
<evidence type="ECO:0000256" key="10">
    <source>
        <dbReference type="ARBA" id="ARBA00023136"/>
    </source>
</evidence>
<evidence type="ECO:0000256" key="6">
    <source>
        <dbReference type="ARBA" id="ARBA00022692"/>
    </source>
</evidence>
<dbReference type="InterPro" id="IPR003849">
    <property type="entry name" value="Preprotein_translocase_YajC"/>
</dbReference>
<dbReference type="OrthoDB" id="9800132at2"/>
<dbReference type="SMART" id="SM01323">
    <property type="entry name" value="YajC"/>
    <property type="match status" value="1"/>
</dbReference>
<reference evidence="12 13" key="1">
    <citation type="submission" date="2016-10" db="EMBL/GenBank/DDBJ databases">
        <authorList>
            <person name="de Groot N.N."/>
        </authorList>
    </citation>
    <scope>NUCLEOTIDE SEQUENCE [LARGE SCALE GENOMIC DNA]</scope>
    <source>
        <strain evidence="12 13">DSM 21035</strain>
    </source>
</reference>
<comment type="similarity">
    <text evidence="2">Belongs to the YajC family.</text>
</comment>
<keyword evidence="6 11" id="KW-0812">Transmembrane</keyword>
<keyword evidence="7" id="KW-0653">Protein transport</keyword>
<keyword evidence="4" id="KW-0813">Transport</keyword>
<dbReference type="RefSeq" id="WP_092576950.1">
    <property type="nucleotide sequence ID" value="NZ_FOFN01000001.1"/>
</dbReference>
<dbReference type="GO" id="GO:0005886">
    <property type="term" value="C:plasma membrane"/>
    <property type="evidence" value="ECO:0007669"/>
    <property type="project" value="UniProtKB-SubCell"/>
</dbReference>
<keyword evidence="10 11" id="KW-0472">Membrane</keyword>
<keyword evidence="5" id="KW-1003">Cell membrane</keyword>
<evidence type="ECO:0000256" key="5">
    <source>
        <dbReference type="ARBA" id="ARBA00022475"/>
    </source>
</evidence>
<name>A0A1H9DEE9_9FLAO</name>
<evidence type="ECO:0000256" key="2">
    <source>
        <dbReference type="ARBA" id="ARBA00006742"/>
    </source>
</evidence>
<dbReference type="GO" id="GO:0015031">
    <property type="term" value="P:protein transport"/>
    <property type="evidence" value="ECO:0007669"/>
    <property type="project" value="UniProtKB-KW"/>
</dbReference>
<keyword evidence="9" id="KW-0811">Translocation</keyword>
<evidence type="ECO:0000256" key="3">
    <source>
        <dbReference type="ARBA" id="ARBA00014962"/>
    </source>
</evidence>
<dbReference type="PANTHER" id="PTHR33909">
    <property type="entry name" value="SEC TRANSLOCON ACCESSORY COMPLEX SUBUNIT YAJC"/>
    <property type="match status" value="1"/>
</dbReference>
<dbReference type="NCBIfam" id="TIGR00739">
    <property type="entry name" value="yajC"/>
    <property type="match status" value="1"/>
</dbReference>
<evidence type="ECO:0000256" key="7">
    <source>
        <dbReference type="ARBA" id="ARBA00022927"/>
    </source>
</evidence>
<dbReference type="PRINTS" id="PR01853">
    <property type="entry name" value="YAJCTRNLCASE"/>
</dbReference>
<dbReference type="AlphaFoldDB" id="A0A1H9DEE9"/>
<dbReference type="Pfam" id="PF02699">
    <property type="entry name" value="YajC"/>
    <property type="match status" value="1"/>
</dbReference>
<evidence type="ECO:0000256" key="8">
    <source>
        <dbReference type="ARBA" id="ARBA00022989"/>
    </source>
</evidence>
<dbReference type="STRING" id="419940.SAMN05421824_1194"/>
<organism evidence="12 13">
    <name type="scientific">Hyunsoonleella jejuensis</name>
    <dbReference type="NCBI Taxonomy" id="419940"/>
    <lineage>
        <taxon>Bacteria</taxon>
        <taxon>Pseudomonadati</taxon>
        <taxon>Bacteroidota</taxon>
        <taxon>Flavobacteriia</taxon>
        <taxon>Flavobacteriales</taxon>
        <taxon>Flavobacteriaceae</taxon>
    </lineage>
</organism>
<dbReference type="EMBL" id="FOFN01000001">
    <property type="protein sequence ID" value="SEQ11118.1"/>
    <property type="molecule type" value="Genomic_DNA"/>
</dbReference>
<feature type="transmembrane region" description="Helical" evidence="11">
    <location>
        <begin position="6"/>
        <end position="25"/>
    </location>
</feature>
<gene>
    <name evidence="12" type="ORF">SAMN05421824_1194</name>
</gene>
<evidence type="ECO:0000256" key="1">
    <source>
        <dbReference type="ARBA" id="ARBA00004162"/>
    </source>
</evidence>
<protein>
    <recommendedName>
        <fullName evidence="3">Sec translocon accessory complex subunit YajC</fullName>
    </recommendedName>
</protein>
<dbReference type="Proteomes" id="UP000198999">
    <property type="component" value="Unassembled WGS sequence"/>
</dbReference>